<name>A0AAV1ABC1_VICFA</name>
<dbReference type="AlphaFoldDB" id="A0AAV1ABC1"/>
<dbReference type="Proteomes" id="UP001157006">
    <property type="component" value="Chromosome 4"/>
</dbReference>
<gene>
    <name evidence="2" type="ORF">VFH_IV061960</name>
</gene>
<dbReference type="PANTHER" id="PTHR46951:SF2">
    <property type="entry name" value="BED-TYPE DOMAIN-CONTAINING PROTEIN"/>
    <property type="match status" value="1"/>
</dbReference>
<evidence type="ECO:0000313" key="2">
    <source>
        <dbReference type="EMBL" id="CAI8607955.1"/>
    </source>
</evidence>
<protein>
    <recommendedName>
        <fullName evidence="4">BED-type domain-containing protein</fullName>
    </recommendedName>
</protein>
<evidence type="ECO:0008006" key="4">
    <source>
        <dbReference type="Google" id="ProtNLM"/>
    </source>
</evidence>
<proteinExistence type="predicted"/>
<keyword evidence="3" id="KW-1185">Reference proteome</keyword>
<accession>A0AAV1ABC1</accession>
<reference evidence="2 3" key="1">
    <citation type="submission" date="2023-01" db="EMBL/GenBank/DDBJ databases">
        <authorList>
            <person name="Kreplak J."/>
        </authorList>
    </citation>
    <scope>NUCLEOTIDE SEQUENCE [LARGE SCALE GENOMIC DNA]</scope>
</reference>
<dbReference type="EMBL" id="OX451739">
    <property type="protein sequence ID" value="CAI8607955.1"/>
    <property type="molecule type" value="Genomic_DNA"/>
</dbReference>
<dbReference type="PANTHER" id="PTHR46951">
    <property type="entry name" value="BED-TYPE DOMAIN-CONTAINING PROTEIN"/>
    <property type="match status" value="1"/>
</dbReference>
<evidence type="ECO:0000256" key="1">
    <source>
        <dbReference type="SAM" id="MobiDB-lite"/>
    </source>
</evidence>
<evidence type="ECO:0000313" key="3">
    <source>
        <dbReference type="Proteomes" id="UP001157006"/>
    </source>
</evidence>
<organism evidence="2 3">
    <name type="scientific">Vicia faba</name>
    <name type="common">Broad bean</name>
    <name type="synonym">Faba vulgaris</name>
    <dbReference type="NCBI Taxonomy" id="3906"/>
    <lineage>
        <taxon>Eukaryota</taxon>
        <taxon>Viridiplantae</taxon>
        <taxon>Streptophyta</taxon>
        <taxon>Embryophyta</taxon>
        <taxon>Tracheophyta</taxon>
        <taxon>Spermatophyta</taxon>
        <taxon>Magnoliopsida</taxon>
        <taxon>eudicotyledons</taxon>
        <taxon>Gunneridae</taxon>
        <taxon>Pentapetalae</taxon>
        <taxon>rosids</taxon>
        <taxon>fabids</taxon>
        <taxon>Fabales</taxon>
        <taxon>Fabaceae</taxon>
        <taxon>Papilionoideae</taxon>
        <taxon>50 kb inversion clade</taxon>
        <taxon>NPAAA clade</taxon>
        <taxon>Hologalegina</taxon>
        <taxon>IRL clade</taxon>
        <taxon>Fabeae</taxon>
        <taxon>Vicia</taxon>
    </lineage>
</organism>
<feature type="region of interest" description="Disordered" evidence="1">
    <location>
        <begin position="1"/>
        <end position="26"/>
    </location>
</feature>
<sequence>MATTTPPTSSTQPSSSSDVPSVASSAAKIHKPIGDIGWKFNHLKDLNNKRRVTCDFCNETSTRGISRAKQHQLVIKGNVKACTQTPEDVKLILQEHEDKKLAAKKSMSGEVHEDDE</sequence>